<name>S3BVH3_OPHP1</name>
<dbReference type="Pfam" id="PF06839">
    <property type="entry name" value="Zn_ribbon_GRF"/>
    <property type="match status" value="1"/>
</dbReference>
<dbReference type="GO" id="GO:0008270">
    <property type="term" value="F:zinc ion binding"/>
    <property type="evidence" value="ECO:0007669"/>
    <property type="project" value="UniProtKB-KW"/>
</dbReference>
<evidence type="ECO:0000256" key="12">
    <source>
        <dbReference type="PROSITE-ProRule" id="PRU01343"/>
    </source>
</evidence>
<dbReference type="FunFam" id="3.60.10.10:FF:000079">
    <property type="entry name" value="DNA-(apurinic or apyrimidinic site) lyase"/>
    <property type="match status" value="1"/>
</dbReference>
<evidence type="ECO:0000256" key="8">
    <source>
        <dbReference type="ARBA" id="ARBA00023242"/>
    </source>
</evidence>
<proteinExistence type="inferred from homology"/>
<feature type="active site" evidence="9">
    <location>
        <position position="152"/>
    </location>
</feature>
<dbReference type="STRING" id="1262450.S3BVH3"/>
<evidence type="ECO:0000256" key="4">
    <source>
        <dbReference type="ARBA" id="ARBA00022771"/>
    </source>
</evidence>
<dbReference type="GO" id="GO:0006284">
    <property type="term" value="P:base-excision repair"/>
    <property type="evidence" value="ECO:0007669"/>
    <property type="project" value="TreeGrafter"/>
</dbReference>
<feature type="compositionally biased region" description="Polar residues" evidence="13">
    <location>
        <begin position="497"/>
        <end position="520"/>
    </location>
</feature>
<evidence type="ECO:0000256" key="2">
    <source>
        <dbReference type="ARBA" id="ARBA00013541"/>
    </source>
</evidence>
<evidence type="ECO:0000259" key="14">
    <source>
        <dbReference type="PROSITE" id="PS51999"/>
    </source>
</evidence>
<dbReference type="OrthoDB" id="391817at2759"/>
<evidence type="ECO:0000313" key="15">
    <source>
        <dbReference type="EMBL" id="EPE04557.1"/>
    </source>
</evidence>
<dbReference type="InterPro" id="IPR010666">
    <property type="entry name" value="Znf_GRF"/>
</dbReference>
<dbReference type="GO" id="GO:0008081">
    <property type="term" value="F:phosphoric diester hydrolase activity"/>
    <property type="evidence" value="ECO:0007669"/>
    <property type="project" value="TreeGrafter"/>
</dbReference>
<feature type="binding site" evidence="10">
    <location>
        <position position="321"/>
    </location>
    <ligand>
        <name>Mg(2+)</name>
        <dbReference type="ChEBI" id="CHEBI:18420"/>
        <label>1</label>
    </ligand>
</feature>
<dbReference type="Proteomes" id="UP000016923">
    <property type="component" value="Unassembled WGS sequence"/>
</dbReference>
<evidence type="ECO:0000313" key="16">
    <source>
        <dbReference type="Proteomes" id="UP000016923"/>
    </source>
</evidence>
<keyword evidence="4 12" id="KW-0863">Zinc-finger</keyword>
<dbReference type="OMA" id="HETPRCK"/>
<feature type="site" description="Interaction with DNA substrate" evidence="11">
    <location>
        <position position="321"/>
    </location>
</feature>
<feature type="compositionally biased region" description="Low complexity" evidence="13">
    <location>
        <begin position="579"/>
        <end position="597"/>
    </location>
</feature>
<evidence type="ECO:0000256" key="3">
    <source>
        <dbReference type="ARBA" id="ARBA00022723"/>
    </source>
</evidence>
<keyword evidence="16" id="KW-1185">Reference proteome</keyword>
<evidence type="ECO:0000256" key="9">
    <source>
        <dbReference type="PIRSR" id="PIRSR604808-1"/>
    </source>
</evidence>
<dbReference type="SUPFAM" id="SSF56219">
    <property type="entry name" value="DNase I-like"/>
    <property type="match status" value="1"/>
</dbReference>
<dbReference type="PROSITE" id="PS51999">
    <property type="entry name" value="ZF_GRF"/>
    <property type="match status" value="1"/>
</dbReference>
<dbReference type="Pfam" id="PF03372">
    <property type="entry name" value="Exo_endo_phos"/>
    <property type="match status" value="1"/>
</dbReference>
<sequence length="779" mass="86061">MTIRIVTWNVNGIRNPFKYAPWNSERTLQSMFNILEGDIVCFQEVKTPKAGLTDDLVVVDGWDTFYSFPHSQTAVYTRDSKCIPLRVEEGVTGILKIPGTHTRYIDAAFEKQIGGYPTDRQLRRAAVGRDVIDCEGRCLILEFPLFVLINVYCPARRNQERTGYRNTFLLALDARIRNLAAMGKNIVLLGDLNITRDQFDTAGIWDHQGKKSMSEALEFDAGYMTMRAPKLLNQLLFNSRLISDLGRPFIEDEDKRRPPVLYDTGRELHPTRTGMFTCWDTRKNHRPANYGSRIDYIACSPKVMQLVQEAEIQPQLHGSDHCPVYIVLRESLGSLEGPDATEQTTHILDYLNPPGRFVNGQNVLPLEKDAALIRRFAQSGRRLPQFSNRRHIGNMFRQVAKPLPAQQATAAPTPSQVDLGADIPAELPSVLKAEVIELVESDDDGNMSNIEDDDSDVPNMIDDDEDDDNALDSIPNFKETRKSSILPLHAGKISSAWPSQAVKTGSSTSATSVDCVSETQAMERPATPSSTLDEHKLASQPTGMKAAGGDTEPTLAWPRTPPNSKAAAPTKRNLVRARSGTSSSGSISATALSSSSRPTKKSRTTGIQTSMSMFLKARDPLPVEPQQPQQGEEGRAQDQGSENAQPEPKGSSSESVLKSEALPSKRPSNSPNKGQETEPDRGPPKEEDLWMTAEEVDAAFKNLDAAKASWSKLGLGQRQAPLCEHGEPCKTLVTKKAGVNSGRSFFMCSRPPGPLGKSEKGTAWQCPTFVWCRDWKPER</sequence>
<evidence type="ECO:0000256" key="13">
    <source>
        <dbReference type="SAM" id="MobiDB-lite"/>
    </source>
</evidence>
<dbReference type="InterPro" id="IPR004808">
    <property type="entry name" value="AP_endonuc_1"/>
</dbReference>
<comment type="cofactor">
    <cofactor evidence="10">
        <name>Mg(2+)</name>
        <dbReference type="ChEBI" id="CHEBI:18420"/>
    </cofactor>
    <cofactor evidence="10">
        <name>Mn(2+)</name>
        <dbReference type="ChEBI" id="CHEBI:29035"/>
    </cofactor>
    <text evidence="10">Probably binds two magnesium or manganese ions per subunit.</text>
</comment>
<feature type="region of interest" description="Disordered" evidence="13">
    <location>
        <begin position="497"/>
        <end position="686"/>
    </location>
</feature>
<keyword evidence="7 10" id="KW-0460">Magnesium</keyword>
<keyword evidence="3 10" id="KW-0479">Metal-binding</keyword>
<dbReference type="GO" id="GO:0008311">
    <property type="term" value="F:double-stranded DNA 3'-5' DNA exonuclease activity"/>
    <property type="evidence" value="ECO:0007669"/>
    <property type="project" value="TreeGrafter"/>
</dbReference>
<feature type="compositionally biased region" description="Polar residues" evidence="13">
    <location>
        <begin position="638"/>
        <end position="656"/>
    </location>
</feature>
<dbReference type="Gene3D" id="3.60.10.10">
    <property type="entry name" value="Endonuclease/exonuclease/phosphatase"/>
    <property type="match status" value="1"/>
</dbReference>
<feature type="binding site" evidence="10">
    <location>
        <position position="193"/>
    </location>
    <ligand>
        <name>Mg(2+)</name>
        <dbReference type="ChEBI" id="CHEBI:18420"/>
        <label>1</label>
    </ligand>
</feature>
<reference evidence="15 16" key="1">
    <citation type="journal article" date="2013" name="BMC Genomics">
        <title>The genome and transcriptome of the pine saprophyte Ophiostoma piceae, and a comparison with the bark beetle-associated pine pathogen Grosmannia clavigera.</title>
        <authorList>
            <person name="Haridas S."/>
            <person name="Wang Y."/>
            <person name="Lim L."/>
            <person name="Massoumi Alamouti S."/>
            <person name="Jackman S."/>
            <person name="Docking R."/>
            <person name="Robertson G."/>
            <person name="Birol I."/>
            <person name="Bohlmann J."/>
            <person name="Breuil C."/>
        </authorList>
    </citation>
    <scope>NUCLEOTIDE SEQUENCE [LARGE SCALE GENOMIC DNA]</scope>
    <source>
        <strain evidence="15 16">UAMH 11346</strain>
    </source>
</reference>
<keyword evidence="8" id="KW-0539">Nucleus</keyword>
<feature type="active site" description="Proton donor/acceptor" evidence="9">
    <location>
        <position position="191"/>
    </location>
</feature>
<keyword evidence="6" id="KW-0862">Zinc</keyword>
<feature type="binding site" evidence="10">
    <location>
        <position position="320"/>
    </location>
    <ligand>
        <name>Mg(2+)</name>
        <dbReference type="ChEBI" id="CHEBI:18420"/>
        <label>1</label>
    </ligand>
</feature>
<dbReference type="GO" id="GO:0003906">
    <property type="term" value="F:DNA-(apurinic or apyrimidinic site) endonuclease activity"/>
    <property type="evidence" value="ECO:0007669"/>
    <property type="project" value="TreeGrafter"/>
</dbReference>
<organism evidence="15 16">
    <name type="scientific">Ophiostoma piceae (strain UAMH 11346)</name>
    <name type="common">Sap stain fungus</name>
    <dbReference type="NCBI Taxonomy" id="1262450"/>
    <lineage>
        <taxon>Eukaryota</taxon>
        <taxon>Fungi</taxon>
        <taxon>Dikarya</taxon>
        <taxon>Ascomycota</taxon>
        <taxon>Pezizomycotina</taxon>
        <taxon>Sordariomycetes</taxon>
        <taxon>Sordariomycetidae</taxon>
        <taxon>Ophiostomatales</taxon>
        <taxon>Ophiostomataceae</taxon>
        <taxon>Ophiostoma</taxon>
    </lineage>
</organism>
<evidence type="ECO:0000256" key="10">
    <source>
        <dbReference type="PIRSR" id="PIRSR604808-2"/>
    </source>
</evidence>
<dbReference type="GO" id="GO:0005634">
    <property type="term" value="C:nucleus"/>
    <property type="evidence" value="ECO:0007669"/>
    <property type="project" value="TreeGrafter"/>
</dbReference>
<evidence type="ECO:0000256" key="7">
    <source>
        <dbReference type="ARBA" id="ARBA00022842"/>
    </source>
</evidence>
<feature type="binding site" evidence="10">
    <location>
        <position position="191"/>
    </location>
    <ligand>
        <name>Mg(2+)</name>
        <dbReference type="ChEBI" id="CHEBI:18420"/>
        <label>1</label>
    </ligand>
</feature>
<accession>S3BVH3</accession>
<dbReference type="PANTHER" id="PTHR22748">
    <property type="entry name" value="AP ENDONUCLEASE"/>
    <property type="match status" value="1"/>
</dbReference>
<evidence type="ECO:0000256" key="5">
    <source>
        <dbReference type="ARBA" id="ARBA00022801"/>
    </source>
</evidence>
<keyword evidence="10" id="KW-0464">Manganese</keyword>
<feature type="active site" description="Proton acceptor" evidence="9">
    <location>
        <position position="321"/>
    </location>
</feature>
<feature type="binding site" evidence="10">
    <location>
        <position position="9"/>
    </location>
    <ligand>
        <name>Mg(2+)</name>
        <dbReference type="ChEBI" id="CHEBI:18420"/>
        <label>1</label>
    </ligand>
</feature>
<feature type="domain" description="GRF-type" evidence="14">
    <location>
        <begin position="723"/>
        <end position="775"/>
    </location>
</feature>
<gene>
    <name evidence="15" type="ORF">F503_03619</name>
</gene>
<dbReference type="VEuPathDB" id="FungiDB:F503_03619"/>
<dbReference type="InterPro" id="IPR005135">
    <property type="entry name" value="Endo/exonuclease/phosphatase"/>
</dbReference>
<feature type="site" description="Transition state stabilizer" evidence="11">
    <location>
        <position position="193"/>
    </location>
</feature>
<comment type="similarity">
    <text evidence="1">Belongs to the DNA repair enzymes AP/ExoA family.</text>
</comment>
<evidence type="ECO:0000256" key="6">
    <source>
        <dbReference type="ARBA" id="ARBA00022833"/>
    </source>
</evidence>
<dbReference type="PANTHER" id="PTHR22748:SF4">
    <property type="entry name" value="DNA-(APURINIC OR APYRIMIDINIC SITE) ENDONUCLEASE 2"/>
    <property type="match status" value="1"/>
</dbReference>
<dbReference type="InterPro" id="IPR036691">
    <property type="entry name" value="Endo/exonu/phosph_ase_sf"/>
</dbReference>
<keyword evidence="5" id="KW-0378">Hydrolase</keyword>
<protein>
    <recommendedName>
        <fullName evidence="2">DNA-(apurinic or apyrimidinic site) endonuclease 2</fullName>
    </recommendedName>
</protein>
<evidence type="ECO:0000256" key="1">
    <source>
        <dbReference type="ARBA" id="ARBA00007092"/>
    </source>
</evidence>
<feature type="compositionally biased region" description="Basic and acidic residues" evidence="13">
    <location>
        <begin position="675"/>
        <end position="686"/>
    </location>
</feature>
<feature type="site" description="Important for catalytic activity" evidence="11">
    <location>
        <position position="295"/>
    </location>
</feature>
<dbReference type="HOGENOM" id="CLU_010374_2_0_1"/>
<keyword evidence="15" id="KW-0456">Lyase</keyword>
<dbReference type="eggNOG" id="KOG1294">
    <property type="taxonomic scope" value="Eukaryota"/>
</dbReference>
<dbReference type="PROSITE" id="PS51435">
    <property type="entry name" value="AP_NUCLEASE_F1_4"/>
    <property type="match status" value="1"/>
</dbReference>
<feature type="binding site" evidence="10">
    <location>
        <position position="44"/>
    </location>
    <ligand>
        <name>Mg(2+)</name>
        <dbReference type="ChEBI" id="CHEBI:18420"/>
        <label>1</label>
    </ligand>
</feature>
<evidence type="ECO:0000256" key="11">
    <source>
        <dbReference type="PIRSR" id="PIRSR604808-3"/>
    </source>
</evidence>
<dbReference type="GO" id="GO:0016829">
    <property type="term" value="F:lyase activity"/>
    <property type="evidence" value="ECO:0007669"/>
    <property type="project" value="UniProtKB-KW"/>
</dbReference>
<dbReference type="EMBL" id="KE148160">
    <property type="protein sequence ID" value="EPE04557.1"/>
    <property type="molecule type" value="Genomic_DNA"/>
</dbReference>
<dbReference type="AlphaFoldDB" id="S3BVH3"/>